<dbReference type="CDD" id="cd12325">
    <property type="entry name" value="RRM1_hnRNPA_hnRNPD_like"/>
    <property type="match status" value="1"/>
</dbReference>
<dbReference type="InterPro" id="IPR012677">
    <property type="entry name" value="Nucleotide-bd_a/b_plait_sf"/>
</dbReference>
<dbReference type="FunFam" id="3.30.70.330:FF:000051">
    <property type="entry name" value="Heterogeneous nuclear ribonucleoprotein 1"/>
    <property type="match status" value="1"/>
</dbReference>
<reference evidence="6" key="1">
    <citation type="journal article" date="2016" name="Nat. Genet.">
        <title>A high-quality carrot genome assembly provides new insights into carotenoid accumulation and asterid genome evolution.</title>
        <authorList>
            <person name="Iorizzo M."/>
            <person name="Ellison S."/>
            <person name="Senalik D."/>
            <person name="Zeng P."/>
            <person name="Satapoomin P."/>
            <person name="Huang J."/>
            <person name="Bowman M."/>
            <person name="Iovene M."/>
            <person name="Sanseverino W."/>
            <person name="Cavagnaro P."/>
            <person name="Yildiz M."/>
            <person name="Macko-Podgorni A."/>
            <person name="Moranska E."/>
            <person name="Grzebelus E."/>
            <person name="Grzebelus D."/>
            <person name="Ashrafi H."/>
            <person name="Zheng Z."/>
            <person name="Cheng S."/>
            <person name="Spooner D."/>
            <person name="Van Deynze A."/>
            <person name="Simon P."/>
        </authorList>
    </citation>
    <scope>NUCLEOTIDE SEQUENCE [LARGE SCALE GENOMIC DNA]</scope>
    <source>
        <tissue evidence="6">Leaf</tissue>
    </source>
</reference>
<dbReference type="PROSITE" id="PS50102">
    <property type="entry name" value="RRM"/>
    <property type="match status" value="2"/>
</dbReference>
<dbReference type="Proteomes" id="UP000077755">
    <property type="component" value="Chromosome 6"/>
</dbReference>
<accession>A0A164V7N9</accession>
<dbReference type="OMA" id="MPREETG"/>
<dbReference type="InterPro" id="IPR000504">
    <property type="entry name" value="RRM_dom"/>
</dbReference>
<dbReference type="Pfam" id="PF00076">
    <property type="entry name" value="RRM_1"/>
    <property type="match status" value="2"/>
</dbReference>
<evidence type="ECO:0000313" key="6">
    <source>
        <dbReference type="EMBL" id="KZM89934.1"/>
    </source>
</evidence>
<protein>
    <recommendedName>
        <fullName evidence="5">RRM domain-containing protein</fullName>
    </recommendedName>
</protein>
<evidence type="ECO:0000259" key="5">
    <source>
        <dbReference type="PROSITE" id="PS50102"/>
    </source>
</evidence>
<keyword evidence="8" id="KW-1185">Reference proteome</keyword>
<dbReference type="InterPro" id="IPR035979">
    <property type="entry name" value="RBD_domain_sf"/>
</dbReference>
<dbReference type="EMBL" id="CP093348">
    <property type="protein sequence ID" value="WOH03986.1"/>
    <property type="molecule type" value="Genomic_DNA"/>
</dbReference>
<name>A0A164V7N9_DAUCS</name>
<evidence type="ECO:0000256" key="1">
    <source>
        <dbReference type="ARBA" id="ARBA00004123"/>
    </source>
</evidence>
<dbReference type="GO" id="GO:0003723">
    <property type="term" value="F:RNA binding"/>
    <property type="evidence" value="ECO:0007669"/>
    <property type="project" value="UniProtKB-UniRule"/>
</dbReference>
<feature type="compositionally biased region" description="Gly residues" evidence="4">
    <location>
        <begin position="431"/>
        <end position="444"/>
    </location>
</feature>
<keyword evidence="3" id="KW-0694">RNA-binding</keyword>
<feature type="region of interest" description="Disordered" evidence="4">
    <location>
        <begin position="431"/>
        <end position="450"/>
    </location>
</feature>
<dbReference type="EMBL" id="LNRQ01000006">
    <property type="protein sequence ID" value="KZM89934.1"/>
    <property type="molecule type" value="Genomic_DNA"/>
</dbReference>
<evidence type="ECO:0000313" key="7">
    <source>
        <dbReference type="EMBL" id="WOH03986.1"/>
    </source>
</evidence>
<organism evidence="6">
    <name type="scientific">Daucus carota subsp. sativus</name>
    <name type="common">Carrot</name>
    <dbReference type="NCBI Taxonomy" id="79200"/>
    <lineage>
        <taxon>Eukaryota</taxon>
        <taxon>Viridiplantae</taxon>
        <taxon>Streptophyta</taxon>
        <taxon>Embryophyta</taxon>
        <taxon>Tracheophyta</taxon>
        <taxon>Spermatophyta</taxon>
        <taxon>Magnoliopsida</taxon>
        <taxon>eudicotyledons</taxon>
        <taxon>Gunneridae</taxon>
        <taxon>Pentapetalae</taxon>
        <taxon>asterids</taxon>
        <taxon>campanulids</taxon>
        <taxon>Apiales</taxon>
        <taxon>Apiaceae</taxon>
        <taxon>Apioideae</taxon>
        <taxon>Scandiceae</taxon>
        <taxon>Daucinae</taxon>
        <taxon>Daucus</taxon>
        <taxon>Daucus sect. Daucus</taxon>
    </lineage>
</organism>
<sequence length="450" mass="45617">MDSDGAQIHISNGDDEQTQHNNQFMYGEDEDAHGGGYDFDGGDNRRRDDIAQHSEGHIDSSAGKLFVGGIAWETSEESFSNYFSSYGEITDSVIMMDKLTGRPRGFGFVTFADSEVADKVLSKEHIIDGRAVEVKRTVPREDMQVKGVLKTRKIFVGGLPLSLTEDELREYFSAYGIVVEHQIMLDHTTGRSRGFGFVTFDDENSVEKIFSDGQIHELGGKQVEIKKAEPKRAIGDYGNDSRGRRGGGNMKSYGGGFGRGASGYGSGYGSKGGRGYGGQSGYGGYGGYGDYGGYDSYGRGSAGLYAGFGGFGYGYGYGGPMYGAAAYGSYGGAGSYAGAASYGGKGGYGGGGGYGGKGGYGGSGAGYGGGGGYGGGSGGGYGGGSSSGGGYGGSRGGYGGSGNGYDGSSGGGGSGGSGGYDGGSSGGGYDGGKGYGNGSTGGGRYHPYRK</sequence>
<dbReference type="SUPFAM" id="SSF54928">
    <property type="entry name" value="RNA-binding domain, RBD"/>
    <property type="match status" value="2"/>
</dbReference>
<dbReference type="PANTHER" id="PTHR48033:SF10">
    <property type="entry name" value="RNA-BINDING PROTEIN SQUID"/>
    <property type="match status" value="1"/>
</dbReference>
<dbReference type="STRING" id="79200.A0A164V7N9"/>
<dbReference type="PANTHER" id="PTHR48033">
    <property type="entry name" value="RNA-BINDING (RRM/RBD/RNP MOTIFS) FAMILY PROTEIN"/>
    <property type="match status" value="1"/>
</dbReference>
<dbReference type="GO" id="GO:0005654">
    <property type="term" value="C:nucleoplasm"/>
    <property type="evidence" value="ECO:0007669"/>
    <property type="project" value="TreeGrafter"/>
</dbReference>
<keyword evidence="2" id="KW-0539">Nucleus</keyword>
<feature type="domain" description="RRM" evidence="5">
    <location>
        <begin position="152"/>
        <end position="230"/>
    </location>
</feature>
<dbReference type="GO" id="GO:0000785">
    <property type="term" value="C:chromatin"/>
    <property type="evidence" value="ECO:0007669"/>
    <property type="project" value="TreeGrafter"/>
</dbReference>
<evidence type="ECO:0000256" key="3">
    <source>
        <dbReference type="PROSITE-ProRule" id="PRU00176"/>
    </source>
</evidence>
<comment type="subcellular location">
    <subcellularLocation>
        <location evidence="1">Nucleus</location>
    </subcellularLocation>
</comment>
<feature type="domain" description="RRM" evidence="5">
    <location>
        <begin position="63"/>
        <end position="139"/>
    </location>
</feature>
<reference evidence="7" key="2">
    <citation type="submission" date="2022-03" db="EMBL/GenBank/DDBJ databases">
        <title>Draft title - Genomic analysis of global carrot germplasm unveils the trajectory of domestication and the origin of high carotenoid orange carrot.</title>
        <authorList>
            <person name="Iorizzo M."/>
            <person name="Ellison S."/>
            <person name="Senalik D."/>
            <person name="Macko-Podgorni A."/>
            <person name="Grzebelus D."/>
            <person name="Bostan H."/>
            <person name="Rolling W."/>
            <person name="Curaba J."/>
            <person name="Simon P."/>
        </authorList>
    </citation>
    <scope>NUCLEOTIDE SEQUENCE</scope>
    <source>
        <tissue evidence="7">Leaf</tissue>
    </source>
</reference>
<evidence type="ECO:0000256" key="4">
    <source>
        <dbReference type="SAM" id="MobiDB-lite"/>
    </source>
</evidence>
<dbReference type="GO" id="GO:0010468">
    <property type="term" value="P:regulation of gene expression"/>
    <property type="evidence" value="ECO:0007669"/>
    <property type="project" value="TreeGrafter"/>
</dbReference>
<dbReference type="OrthoDB" id="1875751at2759"/>
<dbReference type="AlphaFoldDB" id="A0A164V7N9"/>
<feature type="region of interest" description="Disordered" evidence="4">
    <location>
        <begin position="1"/>
        <end position="48"/>
    </location>
</feature>
<dbReference type="KEGG" id="dcr:108228153"/>
<evidence type="ECO:0000313" key="8">
    <source>
        <dbReference type="Proteomes" id="UP000077755"/>
    </source>
</evidence>
<dbReference type="SMART" id="SM00360">
    <property type="entry name" value="RRM"/>
    <property type="match status" value="2"/>
</dbReference>
<dbReference type="Gramene" id="KZM89934">
    <property type="protein sequence ID" value="KZM89934"/>
    <property type="gene ID" value="DCAR_022703"/>
</dbReference>
<evidence type="ECO:0000256" key="2">
    <source>
        <dbReference type="ARBA" id="ARBA00023242"/>
    </source>
</evidence>
<gene>
    <name evidence="6" type="ORF">DCAR_022703</name>
    <name evidence="7" type="ORF">DCAR_0623391</name>
</gene>
<dbReference type="Gene3D" id="3.30.70.330">
    <property type="match status" value="2"/>
</dbReference>
<proteinExistence type="predicted"/>